<evidence type="ECO:0000313" key="3">
    <source>
        <dbReference type="WBParaSite" id="PSAMB.scaffold1160size35109.g11402.t1"/>
    </source>
</evidence>
<keyword evidence="2" id="KW-1185">Reference proteome</keyword>
<dbReference type="WBParaSite" id="PSAMB.scaffold1160size35109.g11402.t1">
    <property type="protein sequence ID" value="PSAMB.scaffold1160size35109.g11402.t1"/>
    <property type="gene ID" value="PSAMB.scaffold1160size35109.g11402"/>
</dbReference>
<evidence type="ECO:0000256" key="1">
    <source>
        <dbReference type="SAM" id="MobiDB-lite"/>
    </source>
</evidence>
<sequence length="256" mass="28010">MGRAASQTVSAQCRVDEQTVICPVGRARPTARPTCFRAVDQRTHVVVGGGGGVPSVCSLELVSHRPLARADLLSLSRSYKLIGKKNVWRRRLASQLSAPRPGTKSDQPVAATATTRADETGFDVRRWRSVWMSRSPAPSPTSTTVELAAGELARIRGVRRRKSIKDTRQPDSVQASKSRFPHSTPFFARAAFSKRTSAARRRTTKGIWRLKALRLYYTTLEAAFLSPRSVLAVKRGIDRPINGSRPASVTIAVAPP</sequence>
<evidence type="ECO:0000313" key="2">
    <source>
        <dbReference type="Proteomes" id="UP000887566"/>
    </source>
</evidence>
<feature type="region of interest" description="Disordered" evidence="1">
    <location>
        <begin position="94"/>
        <end position="117"/>
    </location>
</feature>
<dbReference type="Proteomes" id="UP000887566">
    <property type="component" value="Unplaced"/>
</dbReference>
<dbReference type="AlphaFoldDB" id="A0A914UPL9"/>
<organism evidence="2 3">
    <name type="scientific">Plectus sambesii</name>
    <dbReference type="NCBI Taxonomy" id="2011161"/>
    <lineage>
        <taxon>Eukaryota</taxon>
        <taxon>Metazoa</taxon>
        <taxon>Ecdysozoa</taxon>
        <taxon>Nematoda</taxon>
        <taxon>Chromadorea</taxon>
        <taxon>Plectida</taxon>
        <taxon>Plectina</taxon>
        <taxon>Plectoidea</taxon>
        <taxon>Plectidae</taxon>
        <taxon>Plectus</taxon>
    </lineage>
</organism>
<accession>A0A914UPL9</accession>
<name>A0A914UPL9_9BILA</name>
<proteinExistence type="predicted"/>
<protein>
    <submittedName>
        <fullName evidence="3">Uncharacterized protein</fullName>
    </submittedName>
</protein>
<reference evidence="3" key="1">
    <citation type="submission" date="2022-11" db="UniProtKB">
        <authorList>
            <consortium name="WormBaseParasite"/>
        </authorList>
    </citation>
    <scope>IDENTIFICATION</scope>
</reference>